<reference evidence="2" key="1">
    <citation type="journal article" date="2015" name="PLoS Genet.">
        <title>Genome Sequence and Transcriptome Analyses of Chrysochromulina tobin: Metabolic Tools for Enhanced Algal Fitness in the Prominent Order Prymnesiales (Haptophyceae).</title>
        <authorList>
            <person name="Hovde B.T."/>
            <person name="Deodato C.R."/>
            <person name="Hunsperger H.M."/>
            <person name="Ryken S.A."/>
            <person name="Yost W."/>
            <person name="Jha R.K."/>
            <person name="Patterson J."/>
            <person name="Monnat R.J. Jr."/>
            <person name="Barlow S.B."/>
            <person name="Starkenburg S.R."/>
            <person name="Cattolico R.A."/>
        </authorList>
    </citation>
    <scope>NUCLEOTIDE SEQUENCE</scope>
    <source>
        <strain evidence="2">CCMP291</strain>
    </source>
</reference>
<dbReference type="EMBL" id="JWZX01001962">
    <property type="protein sequence ID" value="KOO31676.1"/>
    <property type="molecule type" value="Genomic_DNA"/>
</dbReference>
<organism evidence="1 2">
    <name type="scientific">Chrysochromulina tobinii</name>
    <dbReference type="NCBI Taxonomy" id="1460289"/>
    <lineage>
        <taxon>Eukaryota</taxon>
        <taxon>Haptista</taxon>
        <taxon>Haptophyta</taxon>
        <taxon>Prymnesiophyceae</taxon>
        <taxon>Prymnesiales</taxon>
        <taxon>Chrysochromulinaceae</taxon>
        <taxon>Chrysochromulina</taxon>
    </lineage>
</organism>
<keyword evidence="2" id="KW-1185">Reference proteome</keyword>
<dbReference type="AlphaFoldDB" id="A0A0M0JYE5"/>
<evidence type="ECO:0000313" key="2">
    <source>
        <dbReference type="Proteomes" id="UP000037460"/>
    </source>
</evidence>
<sequence length="132" mass="14787">MLAALCRRNFAASISRAVAHKRNLCDGVQVDMVCRVYSCKVKDDPTAHKMDLAFEDFLDAVADAEGCVGAIRLVCKSEWDYKLILKFENSAGLKGFMNDKHGTVTEQWMPNIKALAVDGKVHEQNFVYDDIE</sequence>
<gene>
    <name evidence="1" type="ORF">Ctob_012685</name>
</gene>
<evidence type="ECO:0008006" key="3">
    <source>
        <dbReference type="Google" id="ProtNLM"/>
    </source>
</evidence>
<proteinExistence type="predicted"/>
<name>A0A0M0JYE5_9EUKA</name>
<comment type="caution">
    <text evidence="1">The sequence shown here is derived from an EMBL/GenBank/DDBJ whole genome shotgun (WGS) entry which is preliminary data.</text>
</comment>
<evidence type="ECO:0000313" key="1">
    <source>
        <dbReference type="EMBL" id="KOO31676.1"/>
    </source>
</evidence>
<accession>A0A0M0JYE5</accession>
<protein>
    <recommendedName>
        <fullName evidence="3">ABM domain-containing protein</fullName>
    </recommendedName>
</protein>
<dbReference type="OrthoDB" id="497128at2759"/>
<dbReference type="Proteomes" id="UP000037460">
    <property type="component" value="Unassembled WGS sequence"/>
</dbReference>